<evidence type="ECO:0000256" key="2">
    <source>
        <dbReference type="ARBA" id="ARBA00022491"/>
    </source>
</evidence>
<evidence type="ECO:0000256" key="12">
    <source>
        <dbReference type="RuleBase" id="RU003991"/>
    </source>
</evidence>
<feature type="domain" description="LexA repressor DNA-binding" evidence="14">
    <location>
        <begin position="1"/>
        <end position="51"/>
    </location>
</feature>
<evidence type="ECO:0000256" key="5">
    <source>
        <dbReference type="ARBA" id="ARBA00022801"/>
    </source>
</evidence>
<keyword evidence="4" id="KW-0227">DNA damage</keyword>
<dbReference type="GO" id="GO:0006281">
    <property type="term" value="P:DNA repair"/>
    <property type="evidence" value="ECO:0007669"/>
    <property type="project" value="UniProtKB-KW"/>
</dbReference>
<dbReference type="InterPro" id="IPR039418">
    <property type="entry name" value="LexA-like"/>
</dbReference>
<evidence type="ECO:0000259" key="14">
    <source>
        <dbReference type="Pfam" id="PF01726"/>
    </source>
</evidence>
<keyword evidence="5 12" id="KW-0378">Hydrolase</keyword>
<reference evidence="15" key="1">
    <citation type="submission" date="2020-10" db="EMBL/GenBank/DDBJ databases">
        <authorList>
            <person name="Gilroy R."/>
        </authorList>
    </citation>
    <scope>NUCLEOTIDE SEQUENCE</scope>
    <source>
        <strain evidence="15">CHK152-2871</strain>
    </source>
</reference>
<dbReference type="CDD" id="cd06529">
    <property type="entry name" value="S24_LexA-like"/>
    <property type="match status" value="1"/>
</dbReference>
<dbReference type="GO" id="GO:0003677">
    <property type="term" value="F:DNA binding"/>
    <property type="evidence" value="ECO:0007669"/>
    <property type="project" value="UniProtKB-KW"/>
</dbReference>
<evidence type="ECO:0000256" key="4">
    <source>
        <dbReference type="ARBA" id="ARBA00022763"/>
    </source>
</evidence>
<evidence type="ECO:0000313" key="15">
    <source>
        <dbReference type="EMBL" id="HIS73788.1"/>
    </source>
</evidence>
<dbReference type="InterPro" id="IPR015927">
    <property type="entry name" value="Peptidase_S24_S26A/B/C"/>
</dbReference>
<comment type="similarity">
    <text evidence="1 12">Belongs to the peptidase S24 family.</text>
</comment>
<evidence type="ECO:0000256" key="3">
    <source>
        <dbReference type="ARBA" id="ARBA00022705"/>
    </source>
</evidence>
<keyword evidence="6 12" id="KW-0068">Autocatalytic cleavage</keyword>
<keyword evidence="7" id="KW-0805">Transcription regulation</keyword>
<dbReference type="Pfam" id="PF00717">
    <property type="entry name" value="Peptidase_S24"/>
    <property type="match status" value="1"/>
</dbReference>
<dbReference type="AlphaFoldDB" id="A0A9D1FHS2"/>
<dbReference type="GO" id="GO:0045892">
    <property type="term" value="P:negative regulation of DNA-templated transcription"/>
    <property type="evidence" value="ECO:0007669"/>
    <property type="project" value="InterPro"/>
</dbReference>
<sequence>MKNLTQKQREFFEHLKESYGKDALPSLENIRQDFNFKSRNSVAQYINALKISNLLEERSGRLYIANTARGAFLFDTKVRAGFANALDDSVEKLISFDEELNLNSPSVFVFKVAGDSMVELGIYEGDYVSIRKTSEARDKDIVLANVDGIFTLKTYRQKGSSVWLEPANSSYKNIYPKNSLTIFGVAVGIMRKF</sequence>
<dbReference type="InterPro" id="IPR050077">
    <property type="entry name" value="LexA_repressor"/>
</dbReference>
<gene>
    <name evidence="15" type="primary">lexA</name>
    <name evidence="15" type="ORF">IAA86_02060</name>
</gene>
<evidence type="ECO:0000256" key="11">
    <source>
        <dbReference type="ARBA" id="ARBA00023236"/>
    </source>
</evidence>
<keyword evidence="9" id="KW-0804">Transcription</keyword>
<dbReference type="SUPFAM" id="SSF51306">
    <property type="entry name" value="LexA/Signal peptidase"/>
    <property type="match status" value="1"/>
</dbReference>
<keyword evidence="10" id="KW-0234">DNA repair</keyword>
<keyword evidence="8" id="KW-0238">DNA-binding</keyword>
<evidence type="ECO:0000256" key="9">
    <source>
        <dbReference type="ARBA" id="ARBA00023163"/>
    </source>
</evidence>
<dbReference type="GO" id="GO:0006260">
    <property type="term" value="P:DNA replication"/>
    <property type="evidence" value="ECO:0007669"/>
    <property type="project" value="UniProtKB-KW"/>
</dbReference>
<dbReference type="EC" id="3.4.21.88" evidence="15"/>
<dbReference type="PANTHER" id="PTHR33516:SF2">
    <property type="entry name" value="LEXA REPRESSOR-RELATED"/>
    <property type="match status" value="1"/>
</dbReference>
<keyword evidence="2" id="KW-0678">Repressor</keyword>
<dbReference type="InterPro" id="IPR036388">
    <property type="entry name" value="WH-like_DNA-bd_sf"/>
</dbReference>
<accession>A0A9D1FHS2</accession>
<dbReference type="GO" id="GO:0006508">
    <property type="term" value="P:proteolysis"/>
    <property type="evidence" value="ECO:0007669"/>
    <property type="project" value="InterPro"/>
</dbReference>
<dbReference type="GO" id="GO:0009432">
    <property type="term" value="P:SOS response"/>
    <property type="evidence" value="ECO:0007669"/>
    <property type="project" value="UniProtKB-KW"/>
</dbReference>
<evidence type="ECO:0000256" key="8">
    <source>
        <dbReference type="ARBA" id="ARBA00023125"/>
    </source>
</evidence>
<reference evidence="15" key="2">
    <citation type="journal article" date="2021" name="PeerJ">
        <title>Extensive microbial diversity within the chicken gut microbiome revealed by metagenomics and culture.</title>
        <authorList>
            <person name="Gilroy R."/>
            <person name="Ravi A."/>
            <person name="Getino M."/>
            <person name="Pursley I."/>
            <person name="Horton D.L."/>
            <person name="Alikhan N.F."/>
            <person name="Baker D."/>
            <person name="Gharbi K."/>
            <person name="Hall N."/>
            <person name="Watson M."/>
            <person name="Adriaenssens E.M."/>
            <person name="Foster-Nyarko E."/>
            <person name="Jarju S."/>
            <person name="Secka A."/>
            <person name="Antonio M."/>
            <person name="Oren A."/>
            <person name="Chaudhuri R.R."/>
            <person name="La Ragione R."/>
            <person name="Hildebrand F."/>
            <person name="Pallen M.J."/>
        </authorList>
    </citation>
    <scope>NUCLEOTIDE SEQUENCE</scope>
    <source>
        <strain evidence="15">CHK152-2871</strain>
    </source>
</reference>
<feature type="domain" description="Peptidase S24/S26A/S26B/S26C" evidence="13">
    <location>
        <begin position="76"/>
        <end position="187"/>
    </location>
</feature>
<protein>
    <submittedName>
        <fullName evidence="15">Repressor LexA</fullName>
        <ecNumber evidence="15">3.4.21.88</ecNumber>
    </submittedName>
</protein>
<evidence type="ECO:0000313" key="16">
    <source>
        <dbReference type="Proteomes" id="UP000886865"/>
    </source>
</evidence>
<evidence type="ECO:0000256" key="10">
    <source>
        <dbReference type="ARBA" id="ARBA00023204"/>
    </source>
</evidence>
<dbReference type="Gene3D" id="1.10.10.10">
    <property type="entry name" value="Winged helix-like DNA-binding domain superfamily/Winged helix DNA-binding domain"/>
    <property type="match status" value="1"/>
</dbReference>
<comment type="caution">
    <text evidence="15">The sequence shown here is derived from an EMBL/GenBank/DDBJ whole genome shotgun (WGS) entry which is preliminary data.</text>
</comment>
<dbReference type="InterPro" id="IPR006200">
    <property type="entry name" value="LexA"/>
</dbReference>
<dbReference type="NCBIfam" id="TIGR00498">
    <property type="entry name" value="lexA"/>
    <property type="match status" value="1"/>
</dbReference>
<dbReference type="Gene3D" id="2.10.109.10">
    <property type="entry name" value="Umud Fragment, subunit A"/>
    <property type="match status" value="1"/>
</dbReference>
<dbReference type="EMBL" id="DVJQ01000018">
    <property type="protein sequence ID" value="HIS73788.1"/>
    <property type="molecule type" value="Genomic_DNA"/>
</dbReference>
<evidence type="ECO:0000256" key="7">
    <source>
        <dbReference type="ARBA" id="ARBA00023015"/>
    </source>
</evidence>
<evidence type="ECO:0000259" key="13">
    <source>
        <dbReference type="Pfam" id="PF00717"/>
    </source>
</evidence>
<evidence type="ECO:0000256" key="1">
    <source>
        <dbReference type="ARBA" id="ARBA00007484"/>
    </source>
</evidence>
<dbReference type="PRINTS" id="PR00726">
    <property type="entry name" value="LEXASERPTASE"/>
</dbReference>
<name>A0A9D1FHS2_9BACT</name>
<dbReference type="GO" id="GO:0004252">
    <property type="term" value="F:serine-type endopeptidase activity"/>
    <property type="evidence" value="ECO:0007669"/>
    <property type="project" value="UniProtKB-EC"/>
</dbReference>
<dbReference type="InterPro" id="IPR006199">
    <property type="entry name" value="LexA_DNA-bd_dom"/>
</dbReference>
<organism evidence="15 16">
    <name type="scientific">Candidatus Galligastranaerophilus intestinavium</name>
    <dbReference type="NCBI Taxonomy" id="2840836"/>
    <lineage>
        <taxon>Bacteria</taxon>
        <taxon>Candidatus Galligastranaerophilus</taxon>
    </lineage>
</organism>
<proteinExistence type="inferred from homology"/>
<keyword evidence="3" id="KW-0235">DNA replication</keyword>
<dbReference type="Proteomes" id="UP000886865">
    <property type="component" value="Unassembled WGS sequence"/>
</dbReference>
<dbReference type="InterPro" id="IPR006197">
    <property type="entry name" value="Peptidase_S24_LexA"/>
</dbReference>
<evidence type="ECO:0000256" key="6">
    <source>
        <dbReference type="ARBA" id="ARBA00022813"/>
    </source>
</evidence>
<dbReference type="PANTHER" id="PTHR33516">
    <property type="entry name" value="LEXA REPRESSOR"/>
    <property type="match status" value="1"/>
</dbReference>
<dbReference type="InterPro" id="IPR036286">
    <property type="entry name" value="LexA/Signal_pep-like_sf"/>
</dbReference>
<dbReference type="Pfam" id="PF01726">
    <property type="entry name" value="LexA_DNA_bind"/>
    <property type="match status" value="1"/>
</dbReference>
<keyword evidence="11" id="KW-0742">SOS response</keyword>